<gene>
    <name evidence="4" type="ORF">WJX72_005132</name>
</gene>
<sequence length="387" mass="43724">MADQAVQYLETQQAQHPNLGNQLEQFRDLYQRKLWHQLTVKLEEALTQAEFRRGDFLIPLYEHFIASFAHKINLLKLAHIAITVAQQYSQPDDAITFLEGVIKQLEETKLPRIDQPVLIMRAQIAQYKLKMGYVQECKGLVEAAKETLDSLHDVDPSVSAQVHFVGSLYYKHKQDFANFYKSSLQYLAFISSDNLPTDTRLALAVDISLAALLGDNIYNFGELLLHPIINVLDGTKYTWLKEMLACFNHGDLHQYDELCAKYAAVLNSQPAMVENERKLRQKITILCLMELIFSLPAEQRTIPLSTIAQRTKLDTDGVELLLMKTLSLHLIEGVIDQVAGSVQVGWVQPRVLTLPQASNLKGRLDAWITKVNAAALNLEEESLIAAA</sequence>
<dbReference type="GO" id="GO:0005634">
    <property type="term" value="C:nucleus"/>
    <property type="evidence" value="ECO:0007669"/>
    <property type="project" value="TreeGrafter"/>
</dbReference>
<evidence type="ECO:0000256" key="2">
    <source>
        <dbReference type="ARBA" id="ARBA00022942"/>
    </source>
</evidence>
<keyword evidence="2" id="KW-0647">Proteasome</keyword>
<dbReference type="Pfam" id="PF01399">
    <property type="entry name" value="PCI"/>
    <property type="match status" value="1"/>
</dbReference>
<proteinExistence type="inferred from homology"/>
<organism evidence="4 5">
    <name type="scientific">[Myrmecia] bisecta</name>
    <dbReference type="NCBI Taxonomy" id="41462"/>
    <lineage>
        <taxon>Eukaryota</taxon>
        <taxon>Viridiplantae</taxon>
        <taxon>Chlorophyta</taxon>
        <taxon>core chlorophytes</taxon>
        <taxon>Trebouxiophyceae</taxon>
        <taxon>Trebouxiales</taxon>
        <taxon>Trebouxiaceae</taxon>
        <taxon>Myrmecia</taxon>
    </lineage>
</organism>
<dbReference type="Pfam" id="PF22037">
    <property type="entry name" value="PSD13_N"/>
    <property type="match status" value="1"/>
</dbReference>
<dbReference type="PANTHER" id="PTHR10539:SF0">
    <property type="entry name" value="26S PROTEASOME NON-ATPASE REGULATORY SUBUNIT 13"/>
    <property type="match status" value="1"/>
</dbReference>
<dbReference type="SUPFAM" id="SSF46785">
    <property type="entry name" value="Winged helix' DNA-binding domain"/>
    <property type="match status" value="1"/>
</dbReference>
<dbReference type="EMBL" id="JALJOR010000005">
    <property type="protein sequence ID" value="KAK9816790.1"/>
    <property type="molecule type" value="Genomic_DNA"/>
</dbReference>
<dbReference type="GO" id="GO:0006511">
    <property type="term" value="P:ubiquitin-dependent protein catabolic process"/>
    <property type="evidence" value="ECO:0007669"/>
    <property type="project" value="TreeGrafter"/>
</dbReference>
<dbReference type="PANTHER" id="PTHR10539">
    <property type="entry name" value="26S PROTEASOME NON-ATPASE REGULATORY SUBUNIT 13"/>
    <property type="match status" value="1"/>
</dbReference>
<dbReference type="PROSITE" id="PS50250">
    <property type="entry name" value="PCI"/>
    <property type="match status" value="1"/>
</dbReference>
<feature type="domain" description="PCI" evidence="3">
    <location>
        <begin position="175"/>
        <end position="349"/>
    </location>
</feature>
<dbReference type="Proteomes" id="UP001489004">
    <property type="component" value="Unassembled WGS sequence"/>
</dbReference>
<comment type="caution">
    <text evidence="4">The sequence shown here is derived from an EMBL/GenBank/DDBJ whole genome shotgun (WGS) entry which is preliminary data.</text>
</comment>
<dbReference type="GO" id="GO:0005829">
    <property type="term" value="C:cytosol"/>
    <property type="evidence" value="ECO:0007669"/>
    <property type="project" value="TreeGrafter"/>
</dbReference>
<evidence type="ECO:0000256" key="1">
    <source>
        <dbReference type="ARBA" id="ARBA00006207"/>
    </source>
</evidence>
<dbReference type="InterPro" id="IPR054179">
    <property type="entry name" value="PSD13_N"/>
</dbReference>
<dbReference type="InterPro" id="IPR000717">
    <property type="entry name" value="PCI_dom"/>
</dbReference>
<dbReference type="InterPro" id="IPR036390">
    <property type="entry name" value="WH_DNA-bd_sf"/>
</dbReference>
<accession>A0AAW1Q460</accession>
<dbReference type="GO" id="GO:0005198">
    <property type="term" value="F:structural molecule activity"/>
    <property type="evidence" value="ECO:0007669"/>
    <property type="project" value="TreeGrafter"/>
</dbReference>
<dbReference type="AlphaFoldDB" id="A0AAW1Q460"/>
<reference evidence="4 5" key="1">
    <citation type="journal article" date="2024" name="Nat. Commun.">
        <title>Phylogenomics reveals the evolutionary origins of lichenization in chlorophyte algae.</title>
        <authorList>
            <person name="Puginier C."/>
            <person name="Libourel C."/>
            <person name="Otte J."/>
            <person name="Skaloud P."/>
            <person name="Haon M."/>
            <person name="Grisel S."/>
            <person name="Petersen M."/>
            <person name="Berrin J.G."/>
            <person name="Delaux P.M."/>
            <person name="Dal Grande F."/>
            <person name="Keller J."/>
        </authorList>
    </citation>
    <scope>NUCLEOTIDE SEQUENCE [LARGE SCALE GENOMIC DNA]</scope>
    <source>
        <strain evidence="4 5">SAG 2043</strain>
    </source>
</reference>
<evidence type="ECO:0000313" key="5">
    <source>
        <dbReference type="Proteomes" id="UP001489004"/>
    </source>
</evidence>
<name>A0AAW1Q460_9CHLO</name>
<keyword evidence="5" id="KW-1185">Reference proteome</keyword>
<comment type="similarity">
    <text evidence="1">Belongs to the proteasome subunit S11 family.</text>
</comment>
<evidence type="ECO:0000313" key="4">
    <source>
        <dbReference type="EMBL" id="KAK9816790.1"/>
    </source>
</evidence>
<evidence type="ECO:0000259" key="3">
    <source>
        <dbReference type="PROSITE" id="PS50250"/>
    </source>
</evidence>
<dbReference type="GO" id="GO:0008541">
    <property type="term" value="C:proteasome regulatory particle, lid subcomplex"/>
    <property type="evidence" value="ECO:0007669"/>
    <property type="project" value="TreeGrafter"/>
</dbReference>
<dbReference type="SMART" id="SM00088">
    <property type="entry name" value="PINT"/>
    <property type="match status" value="1"/>
</dbReference>
<dbReference type="InterPro" id="IPR035298">
    <property type="entry name" value="PSMD13"/>
</dbReference>
<protein>
    <recommendedName>
        <fullName evidence="3">PCI domain-containing protein</fullName>
    </recommendedName>
</protein>